<sequence>MKTSYMTLKCVCLLAVAFSGALRPISAQTLPKPATPASEVQPPKEPLAEAEKLEWKDIYIVDVKDMQLDAMAGVLIFSVSGTEYLYQPKQGENSNAATNVSACADVVERLKHCGSFKIRVAKKTEGSGRKDPVWISELRIPLDLR</sequence>
<name>A0A4V3FG24_9BACT</name>
<dbReference type="Proteomes" id="UP000295662">
    <property type="component" value="Unassembled WGS sequence"/>
</dbReference>
<dbReference type="AlphaFoldDB" id="A0A4V3FG24"/>
<accession>A0A4V3FG24</accession>
<keyword evidence="1" id="KW-0732">Signal</keyword>
<gene>
    <name evidence="2" type="ORF">EI77_01479</name>
</gene>
<reference evidence="2 3" key="1">
    <citation type="submission" date="2019-03" db="EMBL/GenBank/DDBJ databases">
        <title>Genomic Encyclopedia of Archaeal and Bacterial Type Strains, Phase II (KMG-II): from individual species to whole genera.</title>
        <authorList>
            <person name="Goeker M."/>
        </authorList>
    </citation>
    <scope>NUCLEOTIDE SEQUENCE [LARGE SCALE GENOMIC DNA]</scope>
    <source>
        <strain evidence="2 3">ATCC 25309</strain>
    </source>
</reference>
<keyword evidence="3" id="KW-1185">Reference proteome</keyword>
<dbReference type="EMBL" id="SOCA01000002">
    <property type="protein sequence ID" value="TDU73013.1"/>
    <property type="molecule type" value="Genomic_DNA"/>
</dbReference>
<protein>
    <submittedName>
        <fullName evidence="2">Uncharacterized protein</fullName>
    </submittedName>
</protein>
<organism evidence="2 3">
    <name type="scientific">Prosthecobacter fusiformis</name>
    <dbReference type="NCBI Taxonomy" id="48464"/>
    <lineage>
        <taxon>Bacteria</taxon>
        <taxon>Pseudomonadati</taxon>
        <taxon>Verrucomicrobiota</taxon>
        <taxon>Verrucomicrobiia</taxon>
        <taxon>Verrucomicrobiales</taxon>
        <taxon>Verrucomicrobiaceae</taxon>
        <taxon>Prosthecobacter</taxon>
    </lineage>
</organism>
<dbReference type="RefSeq" id="WP_133794158.1">
    <property type="nucleotide sequence ID" value="NZ_SOCA01000002.1"/>
</dbReference>
<evidence type="ECO:0000256" key="1">
    <source>
        <dbReference type="SAM" id="SignalP"/>
    </source>
</evidence>
<comment type="caution">
    <text evidence="2">The sequence shown here is derived from an EMBL/GenBank/DDBJ whole genome shotgun (WGS) entry which is preliminary data.</text>
</comment>
<evidence type="ECO:0000313" key="2">
    <source>
        <dbReference type="EMBL" id="TDU73013.1"/>
    </source>
</evidence>
<proteinExistence type="predicted"/>
<feature type="chain" id="PRO_5020755819" evidence="1">
    <location>
        <begin position="28"/>
        <end position="145"/>
    </location>
</feature>
<evidence type="ECO:0000313" key="3">
    <source>
        <dbReference type="Proteomes" id="UP000295662"/>
    </source>
</evidence>
<feature type="signal peptide" evidence="1">
    <location>
        <begin position="1"/>
        <end position="27"/>
    </location>
</feature>